<keyword evidence="3" id="KW-0238">DNA-binding</keyword>
<dbReference type="PROSITE" id="PS50931">
    <property type="entry name" value="HTH_LYSR"/>
    <property type="match status" value="1"/>
</dbReference>
<proteinExistence type="inferred from homology"/>
<dbReference type="SUPFAM" id="SSF53850">
    <property type="entry name" value="Periplasmic binding protein-like II"/>
    <property type="match status" value="1"/>
</dbReference>
<evidence type="ECO:0000256" key="2">
    <source>
        <dbReference type="ARBA" id="ARBA00023015"/>
    </source>
</evidence>
<protein>
    <submittedName>
        <fullName evidence="7">Transcriptional regulator</fullName>
    </submittedName>
</protein>
<feature type="domain" description="HTH lysR-type" evidence="6">
    <location>
        <begin position="2"/>
        <end position="59"/>
    </location>
</feature>
<dbReference type="SUPFAM" id="SSF46785">
    <property type="entry name" value="Winged helix' DNA-binding domain"/>
    <property type="match status" value="1"/>
</dbReference>
<dbReference type="GO" id="GO:0003677">
    <property type="term" value="F:DNA binding"/>
    <property type="evidence" value="ECO:0007669"/>
    <property type="project" value="UniProtKB-KW"/>
</dbReference>
<dbReference type="Pfam" id="PF03466">
    <property type="entry name" value="LysR_substrate"/>
    <property type="match status" value="1"/>
</dbReference>
<keyword evidence="8" id="KW-1185">Reference proteome</keyword>
<dbReference type="RefSeq" id="WP_189681821.1">
    <property type="nucleotide sequence ID" value="NZ_BNCJ01000015.1"/>
</dbReference>
<accession>A0A8J3GZR1</accession>
<dbReference type="Pfam" id="PF00126">
    <property type="entry name" value="HTH_1"/>
    <property type="match status" value="1"/>
</dbReference>
<dbReference type="GO" id="GO:2000142">
    <property type="term" value="P:regulation of DNA-templated transcription initiation"/>
    <property type="evidence" value="ECO:0007669"/>
    <property type="project" value="TreeGrafter"/>
</dbReference>
<sequence>MLDTRQLQYFATIYEAGSLAQASQVLRVATSALSHHLAQLEHRVGEALFLRKPRGMEPTASGHRLYEHARSILRSLAAAEADLRDRAGQVSGQVAVGMSFSAVKAIGVPFISQVVRDYPEVQLVLTESLSASALPHLLASEVDLALVYNPPPDLAVRTEPVLEERMVCVGRPDIIGDTEEPITFAELLELPIILLRQGVSARAIMDDISLLKKIEARARLQMNSVQAIAGSIEAGLGCVIGTRLFMQDQLQRKTVHARPIIAPELSRTLHLCHFAARPPTFANEAIREVLLDNVRAAVREGRWEAQILLPPEA</sequence>
<dbReference type="InterPro" id="IPR036390">
    <property type="entry name" value="WH_DNA-bd_sf"/>
</dbReference>
<organism evidence="7 8">
    <name type="scientific">Seohaeicola zhoushanensis</name>
    <dbReference type="NCBI Taxonomy" id="1569283"/>
    <lineage>
        <taxon>Bacteria</taxon>
        <taxon>Pseudomonadati</taxon>
        <taxon>Pseudomonadota</taxon>
        <taxon>Alphaproteobacteria</taxon>
        <taxon>Rhodobacterales</taxon>
        <taxon>Roseobacteraceae</taxon>
        <taxon>Seohaeicola</taxon>
    </lineage>
</organism>
<evidence type="ECO:0000259" key="6">
    <source>
        <dbReference type="PROSITE" id="PS50931"/>
    </source>
</evidence>
<reference evidence="7" key="2">
    <citation type="submission" date="2020-09" db="EMBL/GenBank/DDBJ databases">
        <authorList>
            <person name="Sun Q."/>
            <person name="Kim S."/>
        </authorList>
    </citation>
    <scope>NUCLEOTIDE SEQUENCE</scope>
    <source>
        <strain evidence="7">KCTC 42650</strain>
    </source>
</reference>
<gene>
    <name evidence="7" type="ORF">GCM10017056_39270</name>
</gene>
<dbReference type="Proteomes" id="UP000626220">
    <property type="component" value="Unassembled WGS sequence"/>
</dbReference>
<dbReference type="EMBL" id="BNCJ01000015">
    <property type="protein sequence ID" value="GHF64184.1"/>
    <property type="molecule type" value="Genomic_DNA"/>
</dbReference>
<dbReference type="InterPro" id="IPR036388">
    <property type="entry name" value="WH-like_DNA-bd_sf"/>
</dbReference>
<comment type="caution">
    <text evidence="7">The sequence shown here is derived from an EMBL/GenBank/DDBJ whole genome shotgun (WGS) entry which is preliminary data.</text>
</comment>
<dbReference type="InterPro" id="IPR000847">
    <property type="entry name" value="LysR_HTH_N"/>
</dbReference>
<keyword evidence="5" id="KW-0804">Transcription</keyword>
<evidence type="ECO:0000256" key="1">
    <source>
        <dbReference type="ARBA" id="ARBA00009437"/>
    </source>
</evidence>
<dbReference type="Gene3D" id="3.40.190.10">
    <property type="entry name" value="Periplasmic binding protein-like II"/>
    <property type="match status" value="2"/>
</dbReference>
<keyword evidence="2" id="KW-0805">Transcription regulation</keyword>
<evidence type="ECO:0000256" key="3">
    <source>
        <dbReference type="ARBA" id="ARBA00023125"/>
    </source>
</evidence>
<dbReference type="PANTHER" id="PTHR30293">
    <property type="entry name" value="TRANSCRIPTIONAL REGULATORY PROTEIN NAC-RELATED"/>
    <property type="match status" value="1"/>
</dbReference>
<dbReference type="GO" id="GO:0003700">
    <property type="term" value="F:DNA-binding transcription factor activity"/>
    <property type="evidence" value="ECO:0007669"/>
    <property type="project" value="InterPro"/>
</dbReference>
<dbReference type="InterPro" id="IPR005119">
    <property type="entry name" value="LysR_subst-bd"/>
</dbReference>
<keyword evidence="4" id="KW-0010">Activator</keyword>
<name>A0A8J3GZR1_9RHOB</name>
<dbReference type="FunFam" id="1.10.10.10:FF:000001">
    <property type="entry name" value="LysR family transcriptional regulator"/>
    <property type="match status" value="1"/>
</dbReference>
<dbReference type="AlphaFoldDB" id="A0A8J3GZR1"/>
<evidence type="ECO:0000313" key="8">
    <source>
        <dbReference type="Proteomes" id="UP000626220"/>
    </source>
</evidence>
<reference evidence="7" key="1">
    <citation type="journal article" date="2014" name="Int. J. Syst. Evol. Microbiol.">
        <title>Complete genome sequence of Corynebacterium casei LMG S-19264T (=DSM 44701T), isolated from a smear-ripened cheese.</title>
        <authorList>
            <consortium name="US DOE Joint Genome Institute (JGI-PGF)"/>
            <person name="Walter F."/>
            <person name="Albersmeier A."/>
            <person name="Kalinowski J."/>
            <person name="Ruckert C."/>
        </authorList>
    </citation>
    <scope>NUCLEOTIDE SEQUENCE</scope>
    <source>
        <strain evidence="7">KCTC 42650</strain>
    </source>
</reference>
<dbReference type="PANTHER" id="PTHR30293:SF0">
    <property type="entry name" value="NITROGEN ASSIMILATION REGULATORY PROTEIN NAC"/>
    <property type="match status" value="1"/>
</dbReference>
<evidence type="ECO:0000256" key="4">
    <source>
        <dbReference type="ARBA" id="ARBA00023159"/>
    </source>
</evidence>
<evidence type="ECO:0000256" key="5">
    <source>
        <dbReference type="ARBA" id="ARBA00023163"/>
    </source>
</evidence>
<dbReference type="Gene3D" id="1.10.10.10">
    <property type="entry name" value="Winged helix-like DNA-binding domain superfamily/Winged helix DNA-binding domain"/>
    <property type="match status" value="1"/>
</dbReference>
<comment type="similarity">
    <text evidence="1">Belongs to the LysR transcriptional regulatory family.</text>
</comment>
<evidence type="ECO:0000313" key="7">
    <source>
        <dbReference type="EMBL" id="GHF64184.1"/>
    </source>
</evidence>